<evidence type="ECO:0000313" key="3">
    <source>
        <dbReference type="Proteomes" id="UP000241769"/>
    </source>
</evidence>
<proteinExistence type="predicted"/>
<evidence type="ECO:0000256" key="1">
    <source>
        <dbReference type="SAM" id="MobiDB-lite"/>
    </source>
</evidence>
<gene>
    <name evidence="2" type="ORF">PROFUN_17011</name>
</gene>
<protein>
    <recommendedName>
        <fullName evidence="4">HNH nuclease domain-containing protein</fullName>
    </recommendedName>
</protein>
<feature type="region of interest" description="Disordered" evidence="1">
    <location>
        <begin position="97"/>
        <end position="119"/>
    </location>
</feature>
<organism evidence="2 3">
    <name type="scientific">Planoprotostelium fungivorum</name>
    <dbReference type="NCBI Taxonomy" id="1890364"/>
    <lineage>
        <taxon>Eukaryota</taxon>
        <taxon>Amoebozoa</taxon>
        <taxon>Evosea</taxon>
        <taxon>Variosea</taxon>
        <taxon>Cavosteliida</taxon>
        <taxon>Cavosteliaceae</taxon>
        <taxon>Planoprotostelium</taxon>
    </lineage>
</organism>
<dbReference type="AlphaFoldDB" id="A0A2P6MMV2"/>
<feature type="non-terminal residue" evidence="2">
    <location>
        <position position="1"/>
    </location>
</feature>
<accession>A0A2P6MMV2</accession>
<dbReference type="Proteomes" id="UP000241769">
    <property type="component" value="Unassembled WGS sequence"/>
</dbReference>
<name>A0A2P6MMV2_9EUKA</name>
<comment type="caution">
    <text evidence="2">The sequence shown here is derived from an EMBL/GenBank/DDBJ whole genome shotgun (WGS) entry which is preliminary data.</text>
</comment>
<evidence type="ECO:0008006" key="4">
    <source>
        <dbReference type="Google" id="ProtNLM"/>
    </source>
</evidence>
<sequence length="435" mass="49921">RLIELFGSYVVTIHHKDRDKQFFVETDPKNARQDRDTNFYVSADILHMLVTIKALDNKYKLSHKVPGRQGWQGCFAEIFRFASRDIAKRCQQIFGNNTSPTSECEDEPTPTSQRPRPSVRFGRGITFRIFQRIQALPVGANFTESQKSQYFDRYLDKDENYCDGVHRFKPNAQDLIDHAVGLYPSQTAPTGPLWFSTGLSGSSSRSGGPGVRFGCRKTERYLKLIATEMVIQKRKRLDIWTPSKRTLVDSTEFKNSLISYYDRKDPRSSDIKCMVLDRFYPRDKVRGSHIWKYATYGEGLDEFGLKEDDVNKERNGLLLGEGIELAFDIKQLCFLYDPINTKFIVKVLDPGLLQSSTPVSPSQTRTFSDINNLPLCLPAGRSPFRRLLSWHAECTYTTALKKTWIDQPAFDTFTTYDSLSNGARPDFLEDLDNEE</sequence>
<reference evidence="2 3" key="1">
    <citation type="journal article" date="2018" name="Genome Biol. Evol.">
        <title>Multiple Roots of Fruiting Body Formation in Amoebozoa.</title>
        <authorList>
            <person name="Hillmann F."/>
            <person name="Forbes G."/>
            <person name="Novohradska S."/>
            <person name="Ferling I."/>
            <person name="Riege K."/>
            <person name="Groth M."/>
            <person name="Westermann M."/>
            <person name="Marz M."/>
            <person name="Spaller T."/>
            <person name="Winckler T."/>
            <person name="Schaap P."/>
            <person name="Glockner G."/>
        </authorList>
    </citation>
    <scope>NUCLEOTIDE SEQUENCE [LARGE SCALE GENOMIC DNA]</scope>
    <source>
        <strain evidence="2 3">Jena</strain>
    </source>
</reference>
<evidence type="ECO:0000313" key="2">
    <source>
        <dbReference type="EMBL" id="PRP73016.1"/>
    </source>
</evidence>
<dbReference type="EMBL" id="MDYQ01000707">
    <property type="protein sequence ID" value="PRP73016.1"/>
    <property type="molecule type" value="Genomic_DNA"/>
</dbReference>
<dbReference type="InParanoid" id="A0A2P6MMV2"/>
<dbReference type="STRING" id="1890364.A0A2P6MMV2"/>
<keyword evidence="3" id="KW-1185">Reference proteome</keyword>
<dbReference type="OrthoDB" id="2153889at2759"/>